<dbReference type="InterPro" id="IPR005467">
    <property type="entry name" value="His_kinase_dom"/>
</dbReference>
<evidence type="ECO:0000259" key="8">
    <source>
        <dbReference type="PROSITE" id="PS50109"/>
    </source>
</evidence>
<dbReference type="AlphaFoldDB" id="A0A9D5Q5M2"/>
<dbReference type="Pfam" id="PF02518">
    <property type="entry name" value="HATPase_c"/>
    <property type="match status" value="1"/>
</dbReference>
<keyword evidence="6" id="KW-0902">Two-component regulatory system</keyword>
<keyword evidence="4" id="KW-0808">Transferase</keyword>
<dbReference type="InterPro" id="IPR004358">
    <property type="entry name" value="Sig_transdc_His_kin-like_C"/>
</dbReference>
<dbReference type="EMBL" id="WJJP01000328">
    <property type="protein sequence ID" value="MBD3324974.1"/>
    <property type="molecule type" value="Genomic_DNA"/>
</dbReference>
<keyword evidence="7" id="KW-0175">Coiled coil</keyword>
<evidence type="ECO:0000256" key="5">
    <source>
        <dbReference type="ARBA" id="ARBA00022777"/>
    </source>
</evidence>
<protein>
    <recommendedName>
        <fullName evidence="2">histidine kinase</fullName>
        <ecNumber evidence="2">2.7.13.3</ecNumber>
    </recommendedName>
</protein>
<evidence type="ECO:0000256" key="4">
    <source>
        <dbReference type="ARBA" id="ARBA00022679"/>
    </source>
</evidence>
<dbReference type="InterPro" id="IPR036097">
    <property type="entry name" value="HisK_dim/P_sf"/>
</dbReference>
<dbReference type="PROSITE" id="PS50109">
    <property type="entry name" value="HIS_KIN"/>
    <property type="match status" value="1"/>
</dbReference>
<accession>A0A9D5Q5M2</accession>
<dbReference type="Gene3D" id="1.10.287.130">
    <property type="match status" value="1"/>
</dbReference>
<dbReference type="CDD" id="cd00082">
    <property type="entry name" value="HisKA"/>
    <property type="match status" value="1"/>
</dbReference>
<dbReference type="InterPro" id="IPR003594">
    <property type="entry name" value="HATPase_dom"/>
</dbReference>
<dbReference type="SUPFAM" id="SSF55874">
    <property type="entry name" value="ATPase domain of HSP90 chaperone/DNA topoisomerase II/histidine kinase"/>
    <property type="match status" value="1"/>
</dbReference>
<comment type="catalytic activity">
    <reaction evidence="1">
        <text>ATP + protein L-histidine = ADP + protein N-phospho-L-histidine.</text>
        <dbReference type="EC" id="2.7.13.3"/>
    </reaction>
</comment>
<dbReference type="InterPro" id="IPR050736">
    <property type="entry name" value="Sensor_HK_Regulatory"/>
</dbReference>
<dbReference type="PANTHER" id="PTHR43711:SF1">
    <property type="entry name" value="HISTIDINE KINASE 1"/>
    <property type="match status" value="1"/>
</dbReference>
<sequence length="402" mass="44983">MQVEKDTSSGIVLLCSMEGLIIRVLRDDLGLAAQPLQGRLVTAIAGREDFGKFLNFMVELRAQATTFNWQINVPVAGVITTLNFGGIVMENNLLIFAAKDRNGVMRLYEDLMEINNEQMNELRAIMKEQTHVAKQQESQDRLYYDELTRLYNQLATLQREIAKKNSELERLNEQKNRFLGMAAHDLRNPLGAIQMYSEFLLEEVADLLGEEHREFLAIIHSSSHFMLEIVEDFLDIAQIESGKLHLNLWPVDLVELVRNTVTLSRAIAAKKHLTIDLEHEADIPVMPLDASKIRQVLNNLISNAMKFSPPNSTITVRLSSEDAQAILAVQDHGPGIPPDEVSTMFEPFARTSVKSSGGEKSSGLGLAIARKIVEGHHGKLWVESTVGQGSTFYVALPREQTP</sequence>
<dbReference type="PANTHER" id="PTHR43711">
    <property type="entry name" value="TWO-COMPONENT HISTIDINE KINASE"/>
    <property type="match status" value="1"/>
</dbReference>
<feature type="domain" description="Histidine kinase" evidence="8">
    <location>
        <begin position="181"/>
        <end position="400"/>
    </location>
</feature>
<reference evidence="9" key="1">
    <citation type="submission" date="2019-11" db="EMBL/GenBank/DDBJ databases">
        <title>Microbial mats filling the niche in hypersaline microbial mats.</title>
        <authorList>
            <person name="Wong H.L."/>
            <person name="Macleod F.I."/>
            <person name="White R.A. III"/>
            <person name="Burns B.P."/>
        </authorList>
    </citation>
    <scope>NUCLEOTIDE SEQUENCE</scope>
    <source>
        <strain evidence="9">Rbin_158</strain>
    </source>
</reference>
<dbReference type="PRINTS" id="PR00344">
    <property type="entry name" value="BCTRLSENSOR"/>
</dbReference>
<dbReference type="CDD" id="cd00075">
    <property type="entry name" value="HATPase"/>
    <property type="match status" value="1"/>
</dbReference>
<dbReference type="Proteomes" id="UP000649604">
    <property type="component" value="Unassembled WGS sequence"/>
</dbReference>
<dbReference type="SUPFAM" id="SSF47384">
    <property type="entry name" value="Homodimeric domain of signal transducing histidine kinase"/>
    <property type="match status" value="1"/>
</dbReference>
<keyword evidence="5" id="KW-0418">Kinase</keyword>
<organism evidence="9 10">
    <name type="scientific">candidate division KSB3 bacterium</name>
    <dbReference type="NCBI Taxonomy" id="2044937"/>
    <lineage>
        <taxon>Bacteria</taxon>
        <taxon>candidate division KSB3</taxon>
    </lineage>
</organism>
<name>A0A9D5Q5M2_9BACT</name>
<evidence type="ECO:0000256" key="2">
    <source>
        <dbReference type="ARBA" id="ARBA00012438"/>
    </source>
</evidence>
<comment type="caution">
    <text evidence="9">The sequence shown here is derived from an EMBL/GenBank/DDBJ whole genome shotgun (WGS) entry which is preliminary data.</text>
</comment>
<dbReference type="InterPro" id="IPR003661">
    <property type="entry name" value="HisK_dim/P_dom"/>
</dbReference>
<evidence type="ECO:0000313" key="10">
    <source>
        <dbReference type="Proteomes" id="UP000649604"/>
    </source>
</evidence>
<evidence type="ECO:0000256" key="3">
    <source>
        <dbReference type="ARBA" id="ARBA00022553"/>
    </source>
</evidence>
<evidence type="ECO:0000313" key="9">
    <source>
        <dbReference type="EMBL" id="MBD3324974.1"/>
    </source>
</evidence>
<dbReference type="SMART" id="SM00388">
    <property type="entry name" value="HisKA"/>
    <property type="match status" value="1"/>
</dbReference>
<dbReference type="GO" id="GO:0000155">
    <property type="term" value="F:phosphorelay sensor kinase activity"/>
    <property type="evidence" value="ECO:0007669"/>
    <property type="project" value="InterPro"/>
</dbReference>
<keyword evidence="3" id="KW-0597">Phosphoprotein</keyword>
<dbReference type="Gene3D" id="3.30.565.10">
    <property type="entry name" value="Histidine kinase-like ATPase, C-terminal domain"/>
    <property type="match status" value="1"/>
</dbReference>
<dbReference type="InterPro" id="IPR036890">
    <property type="entry name" value="HATPase_C_sf"/>
</dbReference>
<evidence type="ECO:0000256" key="7">
    <source>
        <dbReference type="SAM" id="Coils"/>
    </source>
</evidence>
<evidence type="ECO:0000256" key="6">
    <source>
        <dbReference type="ARBA" id="ARBA00023012"/>
    </source>
</evidence>
<dbReference type="EC" id="2.7.13.3" evidence="2"/>
<feature type="coiled-coil region" evidence="7">
    <location>
        <begin position="108"/>
        <end position="181"/>
    </location>
</feature>
<evidence type="ECO:0000256" key="1">
    <source>
        <dbReference type="ARBA" id="ARBA00000085"/>
    </source>
</evidence>
<dbReference type="FunFam" id="3.30.565.10:FF:000006">
    <property type="entry name" value="Sensor histidine kinase WalK"/>
    <property type="match status" value="1"/>
</dbReference>
<dbReference type="Pfam" id="PF00512">
    <property type="entry name" value="HisKA"/>
    <property type="match status" value="1"/>
</dbReference>
<gene>
    <name evidence="9" type="ORF">GF339_10340</name>
</gene>
<dbReference type="SMART" id="SM00387">
    <property type="entry name" value="HATPase_c"/>
    <property type="match status" value="1"/>
</dbReference>
<proteinExistence type="predicted"/>